<gene>
    <name evidence="12" type="ORF">HZZ13_16300</name>
</gene>
<keyword evidence="3 7" id="KW-0347">Helicase</keyword>
<dbReference type="SMART" id="SM00490">
    <property type="entry name" value="HELICc"/>
    <property type="match status" value="1"/>
</dbReference>
<keyword evidence="1 7" id="KW-0547">Nucleotide-binding</keyword>
<evidence type="ECO:0000256" key="8">
    <source>
        <dbReference type="SAM" id="MobiDB-lite"/>
    </source>
</evidence>
<dbReference type="CDD" id="cd00268">
    <property type="entry name" value="DEADc"/>
    <property type="match status" value="1"/>
</dbReference>
<feature type="compositionally biased region" description="Basic and acidic residues" evidence="8">
    <location>
        <begin position="386"/>
        <end position="397"/>
    </location>
</feature>
<feature type="domain" description="DEAD-box RNA helicase Q" evidence="11">
    <location>
        <begin position="16"/>
        <end position="44"/>
    </location>
</feature>
<proteinExistence type="inferred from homology"/>
<dbReference type="Gene3D" id="3.40.50.300">
    <property type="entry name" value="P-loop containing nucleotide triphosphate hydrolases"/>
    <property type="match status" value="2"/>
</dbReference>
<reference evidence="12 13" key="1">
    <citation type="submission" date="2020-07" db="EMBL/GenBank/DDBJ databases">
        <title>Bradyrhizobium diversity isolated from nodules of indigenous legumes of Western Australia.</title>
        <authorList>
            <person name="Klepa M.S."/>
        </authorList>
    </citation>
    <scope>NUCLEOTIDE SEQUENCE [LARGE SCALE GENOMIC DNA]</scope>
    <source>
        <strain evidence="12 13">CNPSo 4010</strain>
    </source>
</reference>
<sequence>MRRAFAFDMERTPLLTSFQDFGLAEPIARALREENYVTPTPIQAQTIPLALTGRDVVGIAQTGTGKTASFALPILHRLLENRIKPQPKTARVLVLSPTRELSGQILDSFNAYGRHIRLSSTLAIGGVPMGRQVRALMPGVDVLVATPGRLLDLVQSNGLRLSSVEFLVLDEADRMLDMGFINDIRKIVAKLPIKRQTLFFSATMPKDIAELADSMLRDPARVAVTPVSSTAERINQRILQVDFAAKPAFLTKLLQDEAINRALVFTRTKHGADKVVKTLAKAGIAANAIHGNKSQNHRERTLAQFRSGEIRTLVATDIAARGIDVDGISHVINFDLPNVPETYVHRIGRTARAGADGTAISLVAGGEELSYLRDIERLIRVALPREDHRTDAGRRDPGPAPSQQRQGRPGGRPGQRPQGARHGDGRRADERHADGRHHSAGKPGDGRHGEGRHAEARHADGRHADGRPGFGQNASKGSRRRRSGGKMHSSPVDRPEQRSAHSAGTPDGIQGVAFLRRQSRPNSQPNRKPHSH</sequence>
<name>A0ABS0PQ49_9BRAD</name>
<dbReference type="Pfam" id="PF00270">
    <property type="entry name" value="DEAD"/>
    <property type="match status" value="1"/>
</dbReference>
<evidence type="ECO:0000256" key="7">
    <source>
        <dbReference type="RuleBase" id="RU000492"/>
    </source>
</evidence>
<organism evidence="12 13">
    <name type="scientific">Bradyrhizobium agreste</name>
    <dbReference type="NCBI Taxonomy" id="2751811"/>
    <lineage>
        <taxon>Bacteria</taxon>
        <taxon>Pseudomonadati</taxon>
        <taxon>Pseudomonadota</taxon>
        <taxon>Alphaproteobacteria</taxon>
        <taxon>Hyphomicrobiales</taxon>
        <taxon>Nitrobacteraceae</taxon>
        <taxon>Bradyrhizobium</taxon>
    </lineage>
</organism>
<keyword evidence="2 7" id="KW-0378">Hydrolase</keyword>
<dbReference type="PANTHER" id="PTHR47959">
    <property type="entry name" value="ATP-DEPENDENT RNA HELICASE RHLE-RELATED"/>
    <property type="match status" value="1"/>
</dbReference>
<accession>A0ABS0PQ49</accession>
<dbReference type="InterPro" id="IPR011545">
    <property type="entry name" value="DEAD/DEAH_box_helicase_dom"/>
</dbReference>
<evidence type="ECO:0000256" key="3">
    <source>
        <dbReference type="ARBA" id="ARBA00022806"/>
    </source>
</evidence>
<feature type="region of interest" description="Disordered" evidence="8">
    <location>
        <begin position="386"/>
        <end position="532"/>
    </location>
</feature>
<dbReference type="PANTHER" id="PTHR47959:SF13">
    <property type="entry name" value="ATP-DEPENDENT RNA HELICASE RHLE"/>
    <property type="match status" value="1"/>
</dbReference>
<feature type="domain" description="Helicase C-terminal" evidence="10">
    <location>
        <begin position="249"/>
        <end position="398"/>
    </location>
</feature>
<feature type="compositionally biased region" description="Basic and acidic residues" evidence="8">
    <location>
        <begin position="421"/>
        <end position="437"/>
    </location>
</feature>
<dbReference type="Pfam" id="PF00271">
    <property type="entry name" value="Helicase_C"/>
    <property type="match status" value="1"/>
</dbReference>
<keyword evidence="4 7" id="KW-0067">ATP-binding</keyword>
<evidence type="ECO:0000256" key="6">
    <source>
        <dbReference type="PROSITE-ProRule" id="PRU00552"/>
    </source>
</evidence>
<evidence type="ECO:0000259" key="9">
    <source>
        <dbReference type="PROSITE" id="PS51192"/>
    </source>
</evidence>
<evidence type="ECO:0000259" key="11">
    <source>
        <dbReference type="PROSITE" id="PS51195"/>
    </source>
</evidence>
<dbReference type="EMBL" id="JACCHP010000010">
    <property type="protein sequence ID" value="MBH5399329.1"/>
    <property type="molecule type" value="Genomic_DNA"/>
</dbReference>
<dbReference type="Proteomes" id="UP000807370">
    <property type="component" value="Unassembled WGS sequence"/>
</dbReference>
<dbReference type="SUPFAM" id="SSF52540">
    <property type="entry name" value="P-loop containing nucleoside triphosphate hydrolases"/>
    <property type="match status" value="1"/>
</dbReference>
<dbReference type="PROSITE" id="PS00039">
    <property type="entry name" value="DEAD_ATP_HELICASE"/>
    <property type="match status" value="1"/>
</dbReference>
<dbReference type="CDD" id="cd18787">
    <property type="entry name" value="SF2_C_DEAD"/>
    <property type="match status" value="1"/>
</dbReference>
<comment type="similarity">
    <text evidence="5 7">Belongs to the DEAD box helicase family.</text>
</comment>
<dbReference type="RefSeq" id="WP_197960576.1">
    <property type="nucleotide sequence ID" value="NZ_JACCHP010000010.1"/>
</dbReference>
<feature type="short sequence motif" description="Q motif" evidence="6">
    <location>
        <begin position="16"/>
        <end position="44"/>
    </location>
</feature>
<dbReference type="InterPro" id="IPR044742">
    <property type="entry name" value="DEAD/DEAH_RhlB"/>
</dbReference>
<dbReference type="GO" id="GO:0004386">
    <property type="term" value="F:helicase activity"/>
    <property type="evidence" value="ECO:0007669"/>
    <property type="project" value="UniProtKB-KW"/>
</dbReference>
<evidence type="ECO:0000256" key="2">
    <source>
        <dbReference type="ARBA" id="ARBA00022801"/>
    </source>
</evidence>
<feature type="compositionally biased region" description="Basic and acidic residues" evidence="8">
    <location>
        <begin position="444"/>
        <end position="466"/>
    </location>
</feature>
<protein>
    <submittedName>
        <fullName evidence="12">DEAD/DEAH box helicase</fullName>
    </submittedName>
</protein>
<dbReference type="InterPro" id="IPR050079">
    <property type="entry name" value="DEAD_box_RNA_helicase"/>
</dbReference>
<dbReference type="SMART" id="SM00487">
    <property type="entry name" value="DEXDc"/>
    <property type="match status" value="1"/>
</dbReference>
<dbReference type="InterPro" id="IPR000629">
    <property type="entry name" value="RNA-helicase_DEAD-box_CS"/>
</dbReference>
<dbReference type="InterPro" id="IPR027417">
    <property type="entry name" value="P-loop_NTPase"/>
</dbReference>
<dbReference type="PROSITE" id="PS51195">
    <property type="entry name" value="Q_MOTIF"/>
    <property type="match status" value="1"/>
</dbReference>
<dbReference type="InterPro" id="IPR001650">
    <property type="entry name" value="Helicase_C-like"/>
</dbReference>
<feature type="domain" description="Helicase ATP-binding" evidence="9">
    <location>
        <begin position="47"/>
        <end position="222"/>
    </location>
</feature>
<dbReference type="InterPro" id="IPR014001">
    <property type="entry name" value="Helicase_ATP-bd"/>
</dbReference>
<dbReference type="PROSITE" id="PS51192">
    <property type="entry name" value="HELICASE_ATP_BIND_1"/>
    <property type="match status" value="1"/>
</dbReference>
<evidence type="ECO:0000256" key="1">
    <source>
        <dbReference type="ARBA" id="ARBA00022741"/>
    </source>
</evidence>
<evidence type="ECO:0000256" key="5">
    <source>
        <dbReference type="ARBA" id="ARBA00038437"/>
    </source>
</evidence>
<evidence type="ECO:0000259" key="10">
    <source>
        <dbReference type="PROSITE" id="PS51194"/>
    </source>
</evidence>
<dbReference type="PROSITE" id="PS51194">
    <property type="entry name" value="HELICASE_CTER"/>
    <property type="match status" value="1"/>
</dbReference>
<comment type="caution">
    <text evidence="12">The sequence shown here is derived from an EMBL/GenBank/DDBJ whole genome shotgun (WGS) entry which is preliminary data.</text>
</comment>
<evidence type="ECO:0000313" key="13">
    <source>
        <dbReference type="Proteomes" id="UP000807370"/>
    </source>
</evidence>
<evidence type="ECO:0000313" key="12">
    <source>
        <dbReference type="EMBL" id="MBH5399329.1"/>
    </source>
</evidence>
<evidence type="ECO:0000256" key="4">
    <source>
        <dbReference type="ARBA" id="ARBA00022840"/>
    </source>
</evidence>
<keyword evidence="13" id="KW-1185">Reference proteome</keyword>
<dbReference type="InterPro" id="IPR014014">
    <property type="entry name" value="RNA_helicase_DEAD_Q_motif"/>
</dbReference>